<dbReference type="Proteomes" id="UP000230002">
    <property type="component" value="Unassembled WGS sequence"/>
</dbReference>
<feature type="region of interest" description="Disordered" evidence="1">
    <location>
        <begin position="298"/>
        <end position="318"/>
    </location>
</feature>
<comment type="caution">
    <text evidence="3">The sequence shown here is derived from an EMBL/GenBank/DDBJ whole genome shotgun (WGS) entry which is preliminary data.</text>
</comment>
<feature type="compositionally biased region" description="Low complexity" evidence="1">
    <location>
        <begin position="239"/>
        <end position="254"/>
    </location>
</feature>
<dbReference type="STRING" id="1077348.A0A2G8RT07"/>
<evidence type="ECO:0000313" key="4">
    <source>
        <dbReference type="Proteomes" id="UP000230002"/>
    </source>
</evidence>
<reference evidence="3 4" key="1">
    <citation type="journal article" date="2015" name="Sci. Rep.">
        <title>Chromosome-level genome map provides insights into diverse defense mechanisms in the medicinal fungus Ganoderma sinense.</title>
        <authorList>
            <person name="Zhu Y."/>
            <person name="Xu J."/>
            <person name="Sun C."/>
            <person name="Zhou S."/>
            <person name="Xu H."/>
            <person name="Nelson D.R."/>
            <person name="Qian J."/>
            <person name="Song J."/>
            <person name="Luo H."/>
            <person name="Xiang L."/>
            <person name="Li Y."/>
            <person name="Xu Z."/>
            <person name="Ji A."/>
            <person name="Wang L."/>
            <person name="Lu S."/>
            <person name="Hayward A."/>
            <person name="Sun W."/>
            <person name="Li X."/>
            <person name="Schwartz D.C."/>
            <person name="Wang Y."/>
            <person name="Chen S."/>
        </authorList>
    </citation>
    <scope>NUCLEOTIDE SEQUENCE [LARGE SCALE GENOMIC DNA]</scope>
    <source>
        <strain evidence="3 4">ZZ0214-1</strain>
    </source>
</reference>
<feature type="domain" description="BTB" evidence="2">
    <location>
        <begin position="23"/>
        <end position="89"/>
    </location>
</feature>
<name>A0A2G8RT07_9APHY</name>
<dbReference type="Pfam" id="PF00651">
    <property type="entry name" value="BTB"/>
    <property type="match status" value="1"/>
</dbReference>
<dbReference type="Gene3D" id="3.30.710.10">
    <property type="entry name" value="Potassium Channel Kv1.1, Chain A"/>
    <property type="match status" value="2"/>
</dbReference>
<dbReference type="PROSITE" id="PS50097">
    <property type="entry name" value="BTB"/>
    <property type="match status" value="2"/>
</dbReference>
<protein>
    <recommendedName>
        <fullName evidence="2">BTB domain-containing protein</fullName>
    </recommendedName>
</protein>
<sequence>MSESVSDATAPTIARHPFNQPSADITLRSSDRVDFYVYGPILSQVSPVFADMFSLPQPSSVSRAAIADRPVVDVTEDSRALERLLRLCYPIRKEKLEKLGDIVPVLHAAMKYDMEWPIYLLTTDLQEIVPRSPLKVWAVACRCGLEDLAQDAAAMIAENAKGDSDSGSRRKKPPRRRNNTTAQAPLTLLASMLQDPEYGKEVLRGISAGDYFRLREYLRTGDDRPTTNLLSPTTDSSTLPNDPSHESSSSLPTSLIPLFPPPDVILRCPDGLEFHVHTLSLVLLSPILAERVQTLISSSSEPQDEANAAGSRTSPSLEMDVDSSTLSIMLAIVYGGNAHLPSDLHALSSTLIAANKFGFAGIAEAAQDRWNILATSRPLDAYFIAIERGLADCARFAARKVLEGPIAAIYSRTMESSTALAYHYLLEYYQACASSINRRMEAAVAVWNGFLNNIQGGGSYYSSVVRLENAEELGMCLKRLAQKMSTDVPTSNGCSFDLTLPTLLRSSSTMWPSQLAPLYKEVTGVLTDISTDLPRLVADAITEVQLEIE</sequence>
<gene>
    <name evidence="3" type="ORF">GSI_12530</name>
</gene>
<evidence type="ECO:0000256" key="1">
    <source>
        <dbReference type="SAM" id="MobiDB-lite"/>
    </source>
</evidence>
<evidence type="ECO:0000259" key="2">
    <source>
        <dbReference type="PROSITE" id="PS50097"/>
    </source>
</evidence>
<accession>A0A2G8RT07</accession>
<dbReference type="SMART" id="SM00225">
    <property type="entry name" value="BTB"/>
    <property type="match status" value="2"/>
</dbReference>
<dbReference type="EMBL" id="AYKW01000056">
    <property type="protein sequence ID" value="PIL24646.1"/>
    <property type="molecule type" value="Genomic_DNA"/>
</dbReference>
<feature type="region of interest" description="Disordered" evidence="1">
    <location>
        <begin position="222"/>
        <end position="254"/>
    </location>
</feature>
<dbReference type="AlphaFoldDB" id="A0A2G8RT07"/>
<feature type="region of interest" description="Disordered" evidence="1">
    <location>
        <begin position="159"/>
        <end position="186"/>
    </location>
</feature>
<organism evidence="3 4">
    <name type="scientific">Ganoderma sinense ZZ0214-1</name>
    <dbReference type="NCBI Taxonomy" id="1077348"/>
    <lineage>
        <taxon>Eukaryota</taxon>
        <taxon>Fungi</taxon>
        <taxon>Dikarya</taxon>
        <taxon>Basidiomycota</taxon>
        <taxon>Agaricomycotina</taxon>
        <taxon>Agaricomycetes</taxon>
        <taxon>Polyporales</taxon>
        <taxon>Polyporaceae</taxon>
        <taxon>Ganoderma</taxon>
    </lineage>
</organism>
<feature type="domain" description="BTB" evidence="2">
    <location>
        <begin position="262"/>
        <end position="342"/>
    </location>
</feature>
<dbReference type="InterPro" id="IPR011333">
    <property type="entry name" value="SKP1/BTB/POZ_sf"/>
</dbReference>
<evidence type="ECO:0000313" key="3">
    <source>
        <dbReference type="EMBL" id="PIL24646.1"/>
    </source>
</evidence>
<feature type="compositionally biased region" description="Basic residues" evidence="1">
    <location>
        <begin position="169"/>
        <end position="178"/>
    </location>
</feature>
<dbReference type="InterPro" id="IPR000210">
    <property type="entry name" value="BTB/POZ_dom"/>
</dbReference>
<keyword evidence="4" id="KW-1185">Reference proteome</keyword>
<feature type="compositionally biased region" description="Polar residues" evidence="1">
    <location>
        <begin position="226"/>
        <end position="238"/>
    </location>
</feature>
<dbReference type="OrthoDB" id="3164835at2759"/>
<proteinExistence type="predicted"/>